<feature type="transmembrane region" description="Helical" evidence="6">
    <location>
        <begin position="258"/>
        <end position="276"/>
    </location>
</feature>
<gene>
    <name evidence="7" type="ORF">AYO21_02632</name>
</gene>
<protein>
    <recommendedName>
        <fullName evidence="9">Major facilitator superfamily (MFS) profile domain-containing protein</fullName>
    </recommendedName>
</protein>
<feature type="region of interest" description="Disordered" evidence="5">
    <location>
        <begin position="1"/>
        <end position="20"/>
    </location>
</feature>
<evidence type="ECO:0000256" key="5">
    <source>
        <dbReference type="SAM" id="MobiDB-lite"/>
    </source>
</evidence>
<dbReference type="GeneID" id="34597806"/>
<dbReference type="GO" id="GO:0000329">
    <property type="term" value="C:fungal-type vacuole membrane"/>
    <property type="evidence" value="ECO:0007669"/>
    <property type="project" value="TreeGrafter"/>
</dbReference>
<name>A0A177FFH0_9EURO</name>
<dbReference type="OrthoDB" id="4160275at2759"/>
<evidence type="ECO:0000256" key="4">
    <source>
        <dbReference type="ARBA" id="ARBA00023136"/>
    </source>
</evidence>
<keyword evidence="3 6" id="KW-1133">Transmembrane helix</keyword>
<keyword evidence="8" id="KW-1185">Reference proteome</keyword>
<evidence type="ECO:0000313" key="7">
    <source>
        <dbReference type="EMBL" id="OAG43013.1"/>
    </source>
</evidence>
<feature type="transmembrane region" description="Helical" evidence="6">
    <location>
        <begin position="179"/>
        <end position="207"/>
    </location>
</feature>
<dbReference type="InterPro" id="IPR036259">
    <property type="entry name" value="MFS_trans_sf"/>
</dbReference>
<feature type="transmembrane region" description="Helical" evidence="6">
    <location>
        <begin position="64"/>
        <end position="80"/>
    </location>
</feature>
<dbReference type="GO" id="GO:0015174">
    <property type="term" value="F:basic amino acid transmembrane transporter activity"/>
    <property type="evidence" value="ECO:0007669"/>
    <property type="project" value="TreeGrafter"/>
</dbReference>
<keyword evidence="2 6" id="KW-0812">Transmembrane</keyword>
<dbReference type="PANTHER" id="PTHR23501">
    <property type="entry name" value="MAJOR FACILITATOR SUPERFAMILY"/>
    <property type="match status" value="1"/>
</dbReference>
<dbReference type="EMBL" id="LVKK01000012">
    <property type="protein sequence ID" value="OAG43013.1"/>
    <property type="molecule type" value="Genomic_DNA"/>
</dbReference>
<evidence type="ECO:0000256" key="3">
    <source>
        <dbReference type="ARBA" id="ARBA00022989"/>
    </source>
</evidence>
<keyword evidence="4 6" id="KW-0472">Membrane</keyword>
<accession>A0A177FFH0</accession>
<sequence length="307" mass="32622">MSSEEIGDTTRLLPDSSESGTSQRSRWLFARLSAALLWGGFVTATDESFALAQNGQIASQFSQFRNSSLLIIVYAIVNTVSNPLSGKLGKLAQKQAKSQVVIASALLFGFGNVLCSISGRWPLILASRGIVGLGGAGLGLMATILWSDTQSLADLAIWHSYSVVAETLGWVAGGPTDRAVVISMFQVFEAFGGVLAITITSASLRLLTMAELRQRVGTDPASEKMFKHFLEDVDYLGSLPSDVREAMQAAYGVAARKCCLIALTSCIAAVLTAAILPRMQLDPENLRSGGDLQAEVASDSETDHIDT</sequence>
<proteinExistence type="predicted"/>
<comment type="subcellular location">
    <subcellularLocation>
        <location evidence="1">Membrane</location>
        <topology evidence="1">Multi-pass membrane protein</topology>
    </subcellularLocation>
</comment>
<evidence type="ECO:0000313" key="8">
    <source>
        <dbReference type="Proteomes" id="UP000077002"/>
    </source>
</evidence>
<dbReference type="RefSeq" id="XP_022514965.1">
    <property type="nucleotide sequence ID" value="XM_022652609.1"/>
</dbReference>
<organism evidence="7 8">
    <name type="scientific">Fonsecaea monophora</name>
    <dbReference type="NCBI Taxonomy" id="254056"/>
    <lineage>
        <taxon>Eukaryota</taxon>
        <taxon>Fungi</taxon>
        <taxon>Dikarya</taxon>
        <taxon>Ascomycota</taxon>
        <taxon>Pezizomycotina</taxon>
        <taxon>Eurotiomycetes</taxon>
        <taxon>Chaetothyriomycetidae</taxon>
        <taxon>Chaetothyriales</taxon>
        <taxon>Herpotrichiellaceae</taxon>
        <taxon>Fonsecaea</taxon>
    </lineage>
</organism>
<dbReference type="Proteomes" id="UP000077002">
    <property type="component" value="Unassembled WGS sequence"/>
</dbReference>
<feature type="transmembrane region" description="Helical" evidence="6">
    <location>
        <begin position="125"/>
        <end position="146"/>
    </location>
</feature>
<evidence type="ECO:0008006" key="9">
    <source>
        <dbReference type="Google" id="ProtNLM"/>
    </source>
</evidence>
<dbReference type="PANTHER" id="PTHR23501:SF33">
    <property type="entry name" value="MAJOR FACILITATOR SUPERFAMILY (MFS) PROFILE DOMAIN-CONTAINING PROTEIN"/>
    <property type="match status" value="1"/>
</dbReference>
<evidence type="ECO:0000256" key="6">
    <source>
        <dbReference type="SAM" id="Phobius"/>
    </source>
</evidence>
<evidence type="ECO:0000256" key="2">
    <source>
        <dbReference type="ARBA" id="ARBA00022692"/>
    </source>
</evidence>
<reference evidence="7 8" key="1">
    <citation type="submission" date="2016-03" db="EMBL/GenBank/DDBJ databases">
        <title>Draft genome sequence of the Fonsecaea monophora CBS 269.37.</title>
        <authorList>
            <person name="Bombassaro A."/>
            <person name="Vinicius W.A."/>
            <person name="De Hoog S."/>
            <person name="Sun J."/>
            <person name="Souza E.M."/>
            <person name="Raittz R.T."/>
            <person name="Costa F."/>
            <person name="Leao A.C."/>
            <person name="Tadra-Sfeir M.Z."/>
            <person name="Baura V."/>
            <person name="Balsanelli E."/>
            <person name="Pedrosa F.O."/>
            <person name="Moreno L.F."/>
            <person name="Steffens M.B."/>
            <person name="Xi L."/>
            <person name="Bocca A.L."/>
            <person name="Felipe M.S."/>
            <person name="Teixeira M."/>
            <person name="Telles Filho F.Q."/>
            <person name="Azevedo C.M."/>
            <person name="Gomes R."/>
            <person name="Vicente V.A."/>
        </authorList>
    </citation>
    <scope>NUCLEOTIDE SEQUENCE [LARGE SCALE GENOMIC DNA]</scope>
    <source>
        <strain evidence="7 8">CBS 269.37</strain>
    </source>
</reference>
<dbReference type="SUPFAM" id="SSF103473">
    <property type="entry name" value="MFS general substrate transporter"/>
    <property type="match status" value="1"/>
</dbReference>
<feature type="transmembrane region" description="Helical" evidence="6">
    <location>
        <begin position="100"/>
        <end position="119"/>
    </location>
</feature>
<comment type="caution">
    <text evidence="7">The sequence shown here is derived from an EMBL/GenBank/DDBJ whole genome shotgun (WGS) entry which is preliminary data.</text>
</comment>
<dbReference type="AlphaFoldDB" id="A0A177FFH0"/>
<evidence type="ECO:0000256" key="1">
    <source>
        <dbReference type="ARBA" id="ARBA00004141"/>
    </source>
</evidence>
<dbReference type="Gene3D" id="1.20.1250.20">
    <property type="entry name" value="MFS general substrate transporter like domains"/>
    <property type="match status" value="1"/>
</dbReference>